<dbReference type="Gene3D" id="3.60.15.10">
    <property type="entry name" value="Ribonuclease Z/Hydroxyacylglutathione hydrolase-like"/>
    <property type="match status" value="1"/>
</dbReference>
<dbReference type="PANTHER" id="PTHR46233">
    <property type="entry name" value="HYDROXYACYLGLUTATHIONE HYDROLASE GLOC"/>
    <property type="match status" value="1"/>
</dbReference>
<keyword evidence="2" id="KW-0479">Metal-binding</keyword>
<sequence>MKTISKAVLIIISIMALSACKNLLNQDSINTPSATPSNKSNNTKAKAGLSVKTYSSSEGFSCEVHVLSSEKGNILVDPGFYNNKLAEYVKSIGGLDVILITHGHWDNIHALDAIVKANPNAEVFIHELDIPFLRDPHLNCSDINGFSLLVDTKPKTFTEGFYTFSGYHIEVMHTPGHTIGSSSFYLPDENILFSGDTFMLPFVGSADHPTGSETDRNTTINQFKERDFRDDMKIYPGHRGNTTYKEMMEKNIDLQ</sequence>
<dbReference type="CDD" id="cd06262">
    <property type="entry name" value="metallo-hydrolase-like_MBL-fold"/>
    <property type="match status" value="1"/>
</dbReference>
<evidence type="ECO:0000256" key="3">
    <source>
        <dbReference type="ARBA" id="ARBA00022801"/>
    </source>
</evidence>
<feature type="domain" description="Metallo-beta-lactamase" evidence="6">
    <location>
        <begin position="61"/>
        <end position="238"/>
    </location>
</feature>
<dbReference type="PANTHER" id="PTHR46233:SF3">
    <property type="entry name" value="HYDROXYACYLGLUTATHIONE HYDROLASE GLOC"/>
    <property type="match status" value="1"/>
</dbReference>
<protein>
    <submittedName>
        <fullName evidence="7">MBL fold metallo-hydrolase</fullName>
    </submittedName>
</protein>
<evidence type="ECO:0000256" key="2">
    <source>
        <dbReference type="ARBA" id="ARBA00022723"/>
    </source>
</evidence>
<feature type="signal peptide" evidence="5">
    <location>
        <begin position="1"/>
        <end position="21"/>
    </location>
</feature>
<keyword evidence="3 7" id="KW-0378">Hydrolase</keyword>
<comment type="caution">
    <text evidence="7">The sequence shown here is derived from an EMBL/GenBank/DDBJ whole genome shotgun (WGS) entry which is preliminary data.</text>
</comment>
<comment type="cofactor">
    <cofactor evidence="1">
        <name>Zn(2+)</name>
        <dbReference type="ChEBI" id="CHEBI:29105"/>
    </cofactor>
</comment>
<dbReference type="InterPro" id="IPR036866">
    <property type="entry name" value="RibonucZ/Hydroxyglut_hydro"/>
</dbReference>
<dbReference type="Proteomes" id="UP000522007">
    <property type="component" value="Unassembled WGS sequence"/>
</dbReference>
<dbReference type="SMART" id="SM00849">
    <property type="entry name" value="Lactamase_B"/>
    <property type="match status" value="1"/>
</dbReference>
<accession>A0A7X0W5C1</accession>
<feature type="chain" id="PRO_5039524644" evidence="5">
    <location>
        <begin position="22"/>
        <end position="255"/>
    </location>
</feature>
<dbReference type="Pfam" id="PF00753">
    <property type="entry name" value="Lactamase_B"/>
    <property type="match status" value="1"/>
</dbReference>
<dbReference type="GO" id="GO:0046872">
    <property type="term" value="F:metal ion binding"/>
    <property type="evidence" value="ECO:0007669"/>
    <property type="project" value="UniProtKB-KW"/>
</dbReference>
<evidence type="ECO:0000256" key="4">
    <source>
        <dbReference type="ARBA" id="ARBA00022833"/>
    </source>
</evidence>
<organism evidence="7 8">
    <name type="scientific">Listeria welshimeri</name>
    <dbReference type="NCBI Taxonomy" id="1643"/>
    <lineage>
        <taxon>Bacteria</taxon>
        <taxon>Bacillati</taxon>
        <taxon>Bacillota</taxon>
        <taxon>Bacilli</taxon>
        <taxon>Bacillales</taxon>
        <taxon>Listeriaceae</taxon>
        <taxon>Listeria</taxon>
    </lineage>
</organism>
<dbReference type="InterPro" id="IPR051453">
    <property type="entry name" value="MBL_Glyoxalase_II"/>
</dbReference>
<evidence type="ECO:0000259" key="6">
    <source>
        <dbReference type="SMART" id="SM00849"/>
    </source>
</evidence>
<gene>
    <name evidence="7" type="ORF">HB853_10830</name>
</gene>
<proteinExistence type="predicted"/>
<evidence type="ECO:0000313" key="7">
    <source>
        <dbReference type="EMBL" id="MBC1323445.1"/>
    </source>
</evidence>
<keyword evidence="4" id="KW-0862">Zinc</keyword>
<dbReference type="SUPFAM" id="SSF56281">
    <property type="entry name" value="Metallo-hydrolase/oxidoreductase"/>
    <property type="match status" value="1"/>
</dbReference>
<dbReference type="PROSITE" id="PS51257">
    <property type="entry name" value="PROKAR_LIPOPROTEIN"/>
    <property type="match status" value="1"/>
</dbReference>
<evidence type="ECO:0000256" key="1">
    <source>
        <dbReference type="ARBA" id="ARBA00001947"/>
    </source>
</evidence>
<dbReference type="EMBL" id="JAAROP010000012">
    <property type="protein sequence ID" value="MBC1323445.1"/>
    <property type="molecule type" value="Genomic_DNA"/>
</dbReference>
<dbReference type="AlphaFoldDB" id="A0A7X0W5C1"/>
<reference evidence="7 8" key="1">
    <citation type="submission" date="2020-03" db="EMBL/GenBank/DDBJ databases">
        <title>Soil Listeria distribution.</title>
        <authorList>
            <person name="Liao J."/>
            <person name="Wiedmann M."/>
        </authorList>
    </citation>
    <scope>NUCLEOTIDE SEQUENCE [LARGE SCALE GENOMIC DNA]</scope>
    <source>
        <strain evidence="7 8">FSL L7-1829</strain>
    </source>
</reference>
<dbReference type="GO" id="GO:0016787">
    <property type="term" value="F:hydrolase activity"/>
    <property type="evidence" value="ECO:0007669"/>
    <property type="project" value="UniProtKB-KW"/>
</dbReference>
<evidence type="ECO:0000256" key="5">
    <source>
        <dbReference type="SAM" id="SignalP"/>
    </source>
</evidence>
<name>A0A7X0W5C1_LISWE</name>
<dbReference type="InterPro" id="IPR001279">
    <property type="entry name" value="Metallo-B-lactamas"/>
</dbReference>
<evidence type="ECO:0000313" key="8">
    <source>
        <dbReference type="Proteomes" id="UP000522007"/>
    </source>
</evidence>
<keyword evidence="5" id="KW-0732">Signal</keyword>